<feature type="coiled-coil region" evidence="1">
    <location>
        <begin position="34"/>
        <end position="61"/>
    </location>
</feature>
<protein>
    <recommendedName>
        <fullName evidence="4">DUF1657 domain-containing protein</fullName>
    </recommendedName>
</protein>
<keyword evidence="3" id="KW-1185">Reference proteome</keyword>
<organism evidence="2 3">
    <name type="scientific">Clostridium scatologenes</name>
    <dbReference type="NCBI Taxonomy" id="1548"/>
    <lineage>
        <taxon>Bacteria</taxon>
        <taxon>Bacillati</taxon>
        <taxon>Bacillota</taxon>
        <taxon>Clostridia</taxon>
        <taxon>Eubacteriales</taxon>
        <taxon>Clostridiaceae</taxon>
        <taxon>Clostridium</taxon>
    </lineage>
</organism>
<dbReference type="EMBL" id="CP009933">
    <property type="protein sequence ID" value="AKA69607.1"/>
    <property type="molecule type" value="Genomic_DNA"/>
</dbReference>
<dbReference type="Proteomes" id="UP000033115">
    <property type="component" value="Chromosome"/>
</dbReference>
<reference evidence="2 3" key="1">
    <citation type="journal article" date="2015" name="J. Biotechnol.">
        <title>Complete genome sequence of a malodorant-producing acetogen, Clostridium scatologenes ATCC 25775(T).</title>
        <authorList>
            <person name="Zhu Z."/>
            <person name="Guo T."/>
            <person name="Zheng H."/>
            <person name="Song T."/>
            <person name="Ouyang P."/>
            <person name="Xie J."/>
        </authorList>
    </citation>
    <scope>NUCLEOTIDE SEQUENCE [LARGE SCALE GENOMIC DNA]</scope>
    <source>
        <strain evidence="2 3">ATCC 25775</strain>
    </source>
</reference>
<name>A0A0E3M9J6_CLOSL</name>
<accession>A0A0E3M9J6</accession>
<dbReference type="AlphaFoldDB" id="A0A0E3M9J6"/>
<dbReference type="HOGENOM" id="CLU_185905_1_0_9"/>
<gene>
    <name evidence="2" type="ORF">CSCA_2482</name>
</gene>
<dbReference type="RefSeq" id="WP_029162629.1">
    <property type="nucleotide sequence ID" value="NZ_CP009933.1"/>
</dbReference>
<proteinExistence type="predicted"/>
<dbReference type="KEGG" id="csq:CSCA_2482"/>
<evidence type="ECO:0000313" key="2">
    <source>
        <dbReference type="EMBL" id="AKA69607.1"/>
    </source>
</evidence>
<dbReference type="STRING" id="1548.CSCA_2482"/>
<sequence length="68" mass="7886">MTVASKLKQTISSLKGVESTLRIYSLQAQNKEFKVVYRNAIKDINEVIESLQKREKAIELEEPQYRSN</sequence>
<keyword evidence="1" id="KW-0175">Coiled coil</keyword>
<evidence type="ECO:0000256" key="1">
    <source>
        <dbReference type="SAM" id="Coils"/>
    </source>
</evidence>
<dbReference type="InterPro" id="IPR012452">
    <property type="entry name" value="DUF1657"/>
</dbReference>
<dbReference type="Pfam" id="PF07870">
    <property type="entry name" value="DUF1657"/>
    <property type="match status" value="1"/>
</dbReference>
<evidence type="ECO:0000313" key="3">
    <source>
        <dbReference type="Proteomes" id="UP000033115"/>
    </source>
</evidence>
<evidence type="ECO:0008006" key="4">
    <source>
        <dbReference type="Google" id="ProtNLM"/>
    </source>
</evidence>